<dbReference type="AlphaFoldDB" id="A0A1H4H7F0"/>
<accession>A0A1H4H7F0</accession>
<protein>
    <submittedName>
        <fullName evidence="1">Uncharacterized protein</fullName>
    </submittedName>
</protein>
<evidence type="ECO:0000313" key="1">
    <source>
        <dbReference type="EMBL" id="SEB17636.1"/>
    </source>
</evidence>
<organism evidence="1 2">
    <name type="scientific">Pedobacter hartonius</name>
    <dbReference type="NCBI Taxonomy" id="425514"/>
    <lineage>
        <taxon>Bacteria</taxon>
        <taxon>Pseudomonadati</taxon>
        <taxon>Bacteroidota</taxon>
        <taxon>Sphingobacteriia</taxon>
        <taxon>Sphingobacteriales</taxon>
        <taxon>Sphingobacteriaceae</taxon>
        <taxon>Pedobacter</taxon>
    </lineage>
</organism>
<reference evidence="1 2" key="1">
    <citation type="submission" date="2016-10" db="EMBL/GenBank/DDBJ databases">
        <authorList>
            <person name="de Groot N.N."/>
        </authorList>
    </citation>
    <scope>NUCLEOTIDE SEQUENCE [LARGE SCALE GENOMIC DNA]</scope>
    <source>
        <strain evidence="1 2">DSM 19033</strain>
    </source>
</reference>
<proteinExistence type="predicted"/>
<keyword evidence="2" id="KW-1185">Reference proteome</keyword>
<sequence>MKFVLDVKESKVAMLMALLNDLPYVKTKRPTSNKAKVLKDVKEAVDELNMVLSGKLEARNADDLLNEL</sequence>
<evidence type="ECO:0000313" key="2">
    <source>
        <dbReference type="Proteomes" id="UP000198850"/>
    </source>
</evidence>
<gene>
    <name evidence="1" type="ORF">SAMN05443550_1141</name>
</gene>
<dbReference type="RefSeq" id="WP_090559634.1">
    <property type="nucleotide sequence ID" value="NZ_FNRA01000014.1"/>
</dbReference>
<dbReference type="Proteomes" id="UP000198850">
    <property type="component" value="Unassembled WGS sequence"/>
</dbReference>
<name>A0A1H4H7F0_9SPHI</name>
<dbReference type="EMBL" id="FNRA01000014">
    <property type="protein sequence ID" value="SEB17636.1"/>
    <property type="molecule type" value="Genomic_DNA"/>
</dbReference>
<dbReference type="OrthoDB" id="886540at2"/>